<accession>A0A194AAY7</accession>
<keyword evidence="1" id="KW-0812">Transmembrane</keyword>
<gene>
    <name evidence="2" type="ORF">DPF_0020</name>
</gene>
<organism evidence="2 3">
    <name type="scientific">Desulfoplanes formicivorans</name>
    <dbReference type="NCBI Taxonomy" id="1592317"/>
    <lineage>
        <taxon>Bacteria</taxon>
        <taxon>Pseudomonadati</taxon>
        <taxon>Thermodesulfobacteriota</taxon>
        <taxon>Desulfovibrionia</taxon>
        <taxon>Desulfovibrionales</taxon>
        <taxon>Desulfoplanaceae</taxon>
        <taxon>Desulfoplanes</taxon>
    </lineage>
</organism>
<reference evidence="3" key="1">
    <citation type="submission" date="2016-06" db="EMBL/GenBank/DDBJ databases">
        <title>Draft genome sequence of Desulfoplanes formicivorans strain Pf12B.</title>
        <authorList>
            <person name="Watanabe M."/>
            <person name="Kojima H."/>
            <person name="Fukui M."/>
        </authorList>
    </citation>
    <scope>NUCLEOTIDE SEQUENCE [LARGE SCALE GENOMIC DNA]</scope>
    <source>
        <strain evidence="3">Pf12B</strain>
    </source>
</reference>
<evidence type="ECO:0000313" key="2">
    <source>
        <dbReference type="EMBL" id="GAU07342.1"/>
    </source>
</evidence>
<dbReference type="RefSeq" id="WP_141721025.1">
    <property type="nucleotide sequence ID" value="NZ_BDFE01000003.1"/>
</dbReference>
<dbReference type="AlphaFoldDB" id="A0A194AAY7"/>
<dbReference type="EMBL" id="BDFE01000003">
    <property type="protein sequence ID" value="GAU07342.1"/>
    <property type="molecule type" value="Genomic_DNA"/>
</dbReference>
<evidence type="ECO:0000256" key="1">
    <source>
        <dbReference type="SAM" id="Phobius"/>
    </source>
</evidence>
<dbReference type="OrthoDB" id="5349052at2"/>
<evidence type="ECO:0000313" key="3">
    <source>
        <dbReference type="Proteomes" id="UP000095200"/>
    </source>
</evidence>
<keyword evidence="3" id="KW-1185">Reference proteome</keyword>
<dbReference type="PROSITE" id="PS51257">
    <property type="entry name" value="PROKAR_LIPOPROTEIN"/>
    <property type="match status" value="1"/>
</dbReference>
<keyword evidence="1" id="KW-1133">Transmembrane helix</keyword>
<comment type="caution">
    <text evidence="2">The sequence shown here is derived from an EMBL/GenBank/DDBJ whole genome shotgun (WGS) entry which is preliminary data.</text>
</comment>
<dbReference type="Proteomes" id="UP000095200">
    <property type="component" value="Unassembled WGS sequence"/>
</dbReference>
<protein>
    <submittedName>
        <fullName evidence="2">Uncharacterized protein</fullName>
    </submittedName>
</protein>
<dbReference type="STRING" id="1592317.DPF_0020"/>
<proteinExistence type="predicted"/>
<feature type="transmembrane region" description="Helical" evidence="1">
    <location>
        <begin position="7"/>
        <end position="28"/>
    </location>
</feature>
<name>A0A194AAY7_9BACT</name>
<sequence>MKYKKTVLKIILLTLVIIACVAGVNYIVDPLWCFDKKFAFDENQIAFDERQQKTNKITFCPFEYDTLLLGSSRTTYINQYNFKNMHVFNYAANSMRPDEYGKYIEYAKKINKKSFKRIILGLDFFGTRHREFVRFNKPEYYIEKSNSLFYRYKSLLSKDTFIYSIKNIYKKYKKGNHDGYSRVTNIRNMYKPSIVEKKKNITEQICLYKDTVYGKTYQYIPQHELFEQIKKDNYDAQFLVFITPVSKILLDIIVQQGRLEDYKRWIRDCVQIFGKIYNFMYLNEITGNMDNFKDVHHFYPEIGVLIADRISNASRSDAPSFGILVTNNNLESHLMFLSTNLQPLDLSWRKKVDIHDLPWASCRR</sequence>
<keyword evidence="1" id="KW-0472">Membrane</keyword>